<organism evidence="1 2">
    <name type="scientific">Bacillus thuringiensis serovar vazensis</name>
    <dbReference type="NCBI Taxonomy" id="180867"/>
    <lineage>
        <taxon>Bacteria</taxon>
        <taxon>Bacillati</taxon>
        <taxon>Bacillota</taxon>
        <taxon>Bacilli</taxon>
        <taxon>Bacillales</taxon>
        <taxon>Bacillaceae</taxon>
        <taxon>Bacillus</taxon>
        <taxon>Bacillus cereus group</taxon>
    </lineage>
</organism>
<evidence type="ECO:0000313" key="2">
    <source>
        <dbReference type="Proteomes" id="UP000194911"/>
    </source>
</evidence>
<reference evidence="1 2" key="1">
    <citation type="submission" date="2016-10" db="EMBL/GenBank/DDBJ databases">
        <title>Comparative genomics of Bacillus thuringiensis reveals a path to pathogens against multiple invertebrate hosts.</title>
        <authorList>
            <person name="Zheng J."/>
            <person name="Gao Q."/>
            <person name="Liu H."/>
            <person name="Peng D."/>
            <person name="Ruan L."/>
            <person name="Sun M."/>
        </authorList>
    </citation>
    <scope>NUCLEOTIDE SEQUENCE [LARGE SCALE GENOMIC DNA]</scope>
    <source>
        <strain evidence="1">BGSC 4CE1</strain>
    </source>
</reference>
<proteinExistence type="predicted"/>
<sequence>MDTQPKKNSGLRIEKSSGLTPEVVRNLNIQGIPDKDYDPSPSYVGKKKKHWKRVGIWKGPTDMREIKKGRANGRSS</sequence>
<dbReference type="RefSeq" id="WP_000381008.1">
    <property type="nucleotide sequence ID" value="NZ_NFDQ01000041.1"/>
</dbReference>
<comment type="caution">
    <text evidence="1">The sequence shown here is derived from an EMBL/GenBank/DDBJ whole genome shotgun (WGS) entry which is preliminary data.</text>
</comment>
<gene>
    <name evidence="1" type="ORF">BK749_11275</name>
</gene>
<dbReference type="EMBL" id="NFDQ01000041">
    <property type="protein sequence ID" value="OTY76878.1"/>
    <property type="molecule type" value="Genomic_DNA"/>
</dbReference>
<evidence type="ECO:0000313" key="1">
    <source>
        <dbReference type="EMBL" id="OTY76878.1"/>
    </source>
</evidence>
<protein>
    <submittedName>
        <fullName evidence="1">Uncharacterized protein</fullName>
    </submittedName>
</protein>
<accession>A0A243CY43</accession>
<dbReference type="Proteomes" id="UP000194911">
    <property type="component" value="Unassembled WGS sequence"/>
</dbReference>
<name>A0A243CY43_BACTU</name>
<dbReference type="AlphaFoldDB" id="A0A243CY43"/>